<organism evidence="1 2">
    <name type="scientific">Aliterella atlantica CENA595</name>
    <dbReference type="NCBI Taxonomy" id="1618023"/>
    <lineage>
        <taxon>Bacteria</taxon>
        <taxon>Bacillati</taxon>
        <taxon>Cyanobacteriota</taxon>
        <taxon>Cyanophyceae</taxon>
        <taxon>Chroococcidiopsidales</taxon>
        <taxon>Aliterellaceae</taxon>
        <taxon>Aliterella</taxon>
    </lineage>
</organism>
<dbReference type="STRING" id="1618023.UH38_21630"/>
<protein>
    <submittedName>
        <fullName evidence="1">Uncharacterized protein</fullName>
    </submittedName>
</protein>
<accession>A0A0D8ZM93</accession>
<comment type="caution">
    <text evidence="1">The sequence shown here is derived from an EMBL/GenBank/DDBJ whole genome shotgun (WGS) entry which is preliminary data.</text>
</comment>
<reference evidence="1 2" key="1">
    <citation type="submission" date="2015-02" db="EMBL/GenBank/DDBJ databases">
        <title>Draft genome of a novel marine cyanobacterium (Chroococcales) isolated from South Atlantic Ocean.</title>
        <authorList>
            <person name="Rigonato J."/>
            <person name="Alvarenga D.O."/>
            <person name="Branco L.H."/>
            <person name="Varani A.M."/>
            <person name="Brandini F.P."/>
            <person name="Fiore M.F."/>
        </authorList>
    </citation>
    <scope>NUCLEOTIDE SEQUENCE [LARGE SCALE GENOMIC DNA]</scope>
    <source>
        <strain evidence="1 2">CENA595</strain>
    </source>
</reference>
<sequence length="103" mass="11704">MLFKDFINKINLETNYQLKNPLEKDPECLIGLSRDELEALAESVLSTSQQEQLNSLLIQNSEGQLSAQETIVLDVILSQVDKLTILRTRARYTLKKMDALLPV</sequence>
<name>A0A0D8ZM93_9CYAN</name>
<evidence type="ECO:0000313" key="1">
    <source>
        <dbReference type="EMBL" id="KJH69855.1"/>
    </source>
</evidence>
<evidence type="ECO:0000313" key="2">
    <source>
        <dbReference type="Proteomes" id="UP000032452"/>
    </source>
</evidence>
<gene>
    <name evidence="1" type="ORF">UH38_21630</name>
</gene>
<dbReference type="AlphaFoldDB" id="A0A0D8ZM93"/>
<keyword evidence="2" id="KW-1185">Reference proteome</keyword>
<dbReference type="Proteomes" id="UP000032452">
    <property type="component" value="Unassembled WGS sequence"/>
</dbReference>
<dbReference type="EMBL" id="JYON01000033">
    <property type="protein sequence ID" value="KJH69855.1"/>
    <property type="molecule type" value="Genomic_DNA"/>
</dbReference>
<proteinExistence type="predicted"/>